<evidence type="ECO:0000256" key="5">
    <source>
        <dbReference type="ARBA" id="ARBA00022475"/>
    </source>
</evidence>
<sequence length="228" mass="24086">MRLIGSFLLALLVALALFGLMLALVTPPERAQMPERELVRIGVTRSVADSRNEHQPQQAVPERPTPPQRPPLQLPAVEAPPLPAPELKIEIPQLQADLRLSAAPVSPPLEAAAVGPSAAVSAPAVASPAHGAVAGSSEELVPLSEVPPDYPMRAAAAGIEGSVTLRFTVSAEGRVEDIEVIASEPPGVFDRAARRAISRSRFVPRQENGVPVAREATKVFNFVLEGKP</sequence>
<evidence type="ECO:0000256" key="1">
    <source>
        <dbReference type="ARBA" id="ARBA00004383"/>
    </source>
</evidence>
<evidence type="ECO:0000256" key="9">
    <source>
        <dbReference type="ARBA" id="ARBA00022927"/>
    </source>
</evidence>
<dbReference type="RefSeq" id="WP_088277403.1">
    <property type="nucleotide sequence ID" value="NZ_FNVE01000015.1"/>
</dbReference>
<proteinExistence type="inferred from homology"/>
<comment type="subcellular location">
    <subcellularLocation>
        <location evidence="1 13">Cell inner membrane</location>
        <topology evidence="1 13">Single-pass membrane protein</topology>
        <orientation evidence="1 13">Periplasmic side</orientation>
    </subcellularLocation>
</comment>
<keyword evidence="4 13" id="KW-0813">Transport</keyword>
<dbReference type="PANTHER" id="PTHR33446">
    <property type="entry name" value="PROTEIN TONB-RELATED"/>
    <property type="match status" value="1"/>
</dbReference>
<dbReference type="InterPro" id="IPR051045">
    <property type="entry name" value="TonB-dependent_transducer"/>
</dbReference>
<keyword evidence="10" id="KW-1133">Transmembrane helix</keyword>
<dbReference type="InterPro" id="IPR037682">
    <property type="entry name" value="TonB_C"/>
</dbReference>
<feature type="region of interest" description="Disordered" evidence="14">
    <location>
        <begin position="46"/>
        <end position="79"/>
    </location>
</feature>
<evidence type="ECO:0000256" key="14">
    <source>
        <dbReference type="SAM" id="MobiDB-lite"/>
    </source>
</evidence>
<dbReference type="GO" id="GO:0031992">
    <property type="term" value="F:energy transducer activity"/>
    <property type="evidence" value="ECO:0007669"/>
    <property type="project" value="InterPro"/>
</dbReference>
<keyword evidence="17" id="KW-1185">Reference proteome</keyword>
<comment type="caution">
    <text evidence="16">The sequence shown here is derived from an EMBL/GenBank/DDBJ whole genome shotgun (WGS) entry which is preliminary data.</text>
</comment>
<keyword evidence="6 13" id="KW-0997">Cell inner membrane</keyword>
<reference evidence="16 17" key="1">
    <citation type="submission" date="2016-10" db="EMBL/GenBank/DDBJ databases">
        <authorList>
            <person name="Varghese N."/>
            <person name="Submissions S."/>
        </authorList>
    </citation>
    <scope>NUCLEOTIDE SEQUENCE [LARGE SCALE GENOMIC DNA]</scope>
    <source>
        <strain evidence="16 17">CECT 8317</strain>
    </source>
</reference>
<dbReference type="AlphaFoldDB" id="A0AAQ1G9S3"/>
<comment type="function">
    <text evidence="13">Interacts with outer membrane receptor proteins that carry out high-affinity binding and energy dependent uptake into the periplasmic space of specific substrates. It could act to transduce energy from the cytoplasmic membrane to specific energy-requiring processes in the outer membrane, resulting in the release into the periplasm of ligands bound by these outer membrane proteins.</text>
</comment>
<comment type="similarity">
    <text evidence="2 13">Belongs to the TonB family.</text>
</comment>
<keyword evidence="7" id="KW-0812">Transmembrane</keyword>
<name>A0AAQ1G9S3_9GAMM</name>
<dbReference type="InterPro" id="IPR006260">
    <property type="entry name" value="TonB/TolA_C"/>
</dbReference>
<dbReference type="GO" id="GO:0015031">
    <property type="term" value="P:protein transport"/>
    <property type="evidence" value="ECO:0007669"/>
    <property type="project" value="UniProtKB-UniRule"/>
</dbReference>
<evidence type="ECO:0000259" key="15">
    <source>
        <dbReference type="PROSITE" id="PS52015"/>
    </source>
</evidence>
<dbReference type="GO" id="GO:0098797">
    <property type="term" value="C:plasma membrane protein complex"/>
    <property type="evidence" value="ECO:0007669"/>
    <property type="project" value="TreeGrafter"/>
</dbReference>
<feature type="compositionally biased region" description="Pro residues" evidence="14">
    <location>
        <begin position="63"/>
        <end position="79"/>
    </location>
</feature>
<evidence type="ECO:0000256" key="13">
    <source>
        <dbReference type="RuleBase" id="RU362123"/>
    </source>
</evidence>
<accession>A0AAQ1G9S3</accession>
<dbReference type="Pfam" id="PF03544">
    <property type="entry name" value="TonB_C"/>
    <property type="match status" value="1"/>
</dbReference>
<evidence type="ECO:0000256" key="2">
    <source>
        <dbReference type="ARBA" id="ARBA00006555"/>
    </source>
</evidence>
<gene>
    <name evidence="16" type="ORF">SAMN05216586_11541</name>
</gene>
<organism evidence="16 17">
    <name type="scientific">Halopseudomonas aestusnigri</name>
    <dbReference type="NCBI Taxonomy" id="857252"/>
    <lineage>
        <taxon>Bacteria</taxon>
        <taxon>Pseudomonadati</taxon>
        <taxon>Pseudomonadota</taxon>
        <taxon>Gammaproteobacteria</taxon>
        <taxon>Pseudomonadales</taxon>
        <taxon>Pseudomonadaceae</taxon>
        <taxon>Halopseudomonas</taxon>
    </lineage>
</organism>
<dbReference type="GO" id="GO:0055085">
    <property type="term" value="P:transmembrane transport"/>
    <property type="evidence" value="ECO:0007669"/>
    <property type="project" value="InterPro"/>
</dbReference>
<keyword evidence="13" id="KW-0735">Signal-anchor</keyword>
<keyword evidence="5 13" id="KW-1003">Cell membrane</keyword>
<evidence type="ECO:0000256" key="4">
    <source>
        <dbReference type="ARBA" id="ARBA00022448"/>
    </source>
</evidence>
<keyword evidence="8" id="KW-0677">Repeat</keyword>
<evidence type="ECO:0000256" key="11">
    <source>
        <dbReference type="ARBA" id="ARBA00023136"/>
    </source>
</evidence>
<keyword evidence="9 13" id="KW-0653">Protein transport</keyword>
<protein>
    <recommendedName>
        <fullName evidence="3 13">Protein TonB</fullName>
    </recommendedName>
</protein>
<evidence type="ECO:0000313" key="16">
    <source>
        <dbReference type="EMBL" id="SEG68080.1"/>
    </source>
</evidence>
<dbReference type="PRINTS" id="PR01374">
    <property type="entry name" value="TONBPROTEIN"/>
</dbReference>
<dbReference type="InterPro" id="IPR003538">
    <property type="entry name" value="TonB"/>
</dbReference>
<comment type="subunit">
    <text evidence="12">Homodimer. Forms a complex with the accessory proteins ExbB and ExbD.</text>
</comment>
<evidence type="ECO:0000256" key="6">
    <source>
        <dbReference type="ARBA" id="ARBA00022519"/>
    </source>
</evidence>
<evidence type="ECO:0000256" key="8">
    <source>
        <dbReference type="ARBA" id="ARBA00022737"/>
    </source>
</evidence>
<evidence type="ECO:0000313" key="17">
    <source>
        <dbReference type="Proteomes" id="UP000243518"/>
    </source>
</evidence>
<dbReference type="Gene3D" id="3.30.1150.10">
    <property type="match status" value="1"/>
</dbReference>
<dbReference type="NCBIfam" id="TIGR01352">
    <property type="entry name" value="tonB_Cterm"/>
    <property type="match status" value="1"/>
</dbReference>
<dbReference type="GO" id="GO:0030288">
    <property type="term" value="C:outer membrane-bounded periplasmic space"/>
    <property type="evidence" value="ECO:0007669"/>
    <property type="project" value="InterPro"/>
</dbReference>
<dbReference type="EMBL" id="FNVE01000015">
    <property type="protein sequence ID" value="SEG68080.1"/>
    <property type="molecule type" value="Genomic_DNA"/>
</dbReference>
<dbReference type="SUPFAM" id="SSF74653">
    <property type="entry name" value="TolA/TonB C-terminal domain"/>
    <property type="match status" value="1"/>
</dbReference>
<dbReference type="PANTHER" id="PTHR33446:SF8">
    <property type="entry name" value="PROTEIN TONB"/>
    <property type="match status" value="1"/>
</dbReference>
<evidence type="ECO:0000256" key="7">
    <source>
        <dbReference type="ARBA" id="ARBA00022692"/>
    </source>
</evidence>
<evidence type="ECO:0000256" key="3">
    <source>
        <dbReference type="ARBA" id="ARBA00022362"/>
    </source>
</evidence>
<dbReference type="PROSITE" id="PS52015">
    <property type="entry name" value="TONB_CTD"/>
    <property type="match status" value="1"/>
</dbReference>
<keyword evidence="11" id="KW-0472">Membrane</keyword>
<dbReference type="Proteomes" id="UP000243518">
    <property type="component" value="Unassembled WGS sequence"/>
</dbReference>
<evidence type="ECO:0000256" key="12">
    <source>
        <dbReference type="ARBA" id="ARBA00025849"/>
    </source>
</evidence>
<feature type="domain" description="TonB C-terminal" evidence="15">
    <location>
        <begin position="135"/>
        <end position="228"/>
    </location>
</feature>
<dbReference type="GO" id="GO:0015891">
    <property type="term" value="P:siderophore transport"/>
    <property type="evidence" value="ECO:0007669"/>
    <property type="project" value="InterPro"/>
</dbReference>
<evidence type="ECO:0000256" key="10">
    <source>
        <dbReference type="ARBA" id="ARBA00022989"/>
    </source>
</evidence>